<dbReference type="AlphaFoldDB" id="Q97JH0"/>
<feature type="chain" id="PRO_5004321790" evidence="1">
    <location>
        <begin position="26"/>
        <end position="148"/>
    </location>
</feature>
<dbReference type="STRING" id="272562.CA_C1315"/>
<dbReference type="InterPro" id="IPR036366">
    <property type="entry name" value="PGBDSf"/>
</dbReference>
<feature type="signal peptide" evidence="1">
    <location>
        <begin position="1"/>
        <end position="25"/>
    </location>
</feature>
<reference evidence="2 3" key="1">
    <citation type="journal article" date="2001" name="J. Bacteriol.">
        <title>Genome sequence and comparative analysis of the solvent-producing bacterium Clostridium acetobutylicum.</title>
        <authorList>
            <person name="Nolling J."/>
            <person name="Breton G."/>
            <person name="Omelchenko M.V."/>
            <person name="Makarova K.S."/>
            <person name="Zeng Q."/>
            <person name="Gibson R."/>
            <person name="Lee H.M."/>
            <person name="Dubois J."/>
            <person name="Qiu D."/>
            <person name="Hitti J."/>
            <person name="Wolf Y.I."/>
            <person name="Tatusov R.L."/>
            <person name="Sabathe F."/>
            <person name="Doucette-Stamm L."/>
            <person name="Soucaille P."/>
            <person name="Daly M.J."/>
            <person name="Bennett G.N."/>
            <person name="Koonin E.V."/>
            <person name="Smith D.R."/>
        </authorList>
    </citation>
    <scope>NUCLEOTIDE SEQUENCE [LARGE SCALE GENOMIC DNA]</scope>
    <source>
        <strain evidence="3">ATCC 824 / DSM 792 / JCM 1419 / LMG 5710 / VKM B-1787</strain>
    </source>
</reference>
<evidence type="ECO:0000313" key="2">
    <source>
        <dbReference type="EMBL" id="AAK79284.1"/>
    </source>
</evidence>
<dbReference type="OrthoDB" id="5344211at2"/>
<dbReference type="InterPro" id="IPR036365">
    <property type="entry name" value="PGBD-like_sf"/>
</dbReference>
<dbReference type="KEGG" id="cac:CA_C1315"/>
<keyword evidence="3" id="KW-1185">Reference proteome</keyword>
<dbReference type="PIR" id="A97062">
    <property type="entry name" value="A97062"/>
</dbReference>
<dbReference type="eggNOG" id="COG3409">
    <property type="taxonomic scope" value="Bacteria"/>
</dbReference>
<dbReference type="Gene3D" id="1.10.101.10">
    <property type="entry name" value="PGBD-like superfamily/PGBD"/>
    <property type="match status" value="1"/>
</dbReference>
<organism evidence="2 3">
    <name type="scientific">Clostridium acetobutylicum (strain ATCC 824 / DSM 792 / JCM 1419 / IAM 19013 / LMG 5710 / NBRC 13948 / NRRL B-527 / VKM B-1787 / 2291 / W)</name>
    <dbReference type="NCBI Taxonomy" id="272562"/>
    <lineage>
        <taxon>Bacteria</taxon>
        <taxon>Bacillati</taxon>
        <taxon>Bacillota</taxon>
        <taxon>Clostridia</taxon>
        <taxon>Eubacteriales</taxon>
        <taxon>Clostridiaceae</taxon>
        <taxon>Clostridium</taxon>
    </lineage>
</organism>
<gene>
    <name evidence="2" type="ordered locus">CA_C1315</name>
</gene>
<evidence type="ECO:0000313" key="3">
    <source>
        <dbReference type="Proteomes" id="UP000000814"/>
    </source>
</evidence>
<evidence type="ECO:0000256" key="1">
    <source>
        <dbReference type="SAM" id="SignalP"/>
    </source>
</evidence>
<keyword evidence="1" id="KW-0732">Signal</keyword>
<accession>Q97JH0</accession>
<dbReference type="RefSeq" id="WP_010964625.1">
    <property type="nucleotide sequence ID" value="NC_003030.1"/>
</dbReference>
<dbReference type="SUPFAM" id="SSF47090">
    <property type="entry name" value="PGBD-like"/>
    <property type="match status" value="1"/>
</dbReference>
<dbReference type="EMBL" id="AE001437">
    <property type="protein sequence ID" value="AAK79284.1"/>
    <property type="molecule type" value="Genomic_DNA"/>
</dbReference>
<protein>
    <submittedName>
        <fullName evidence="2">Peptodoglycan-binding domain containing protein</fullName>
    </submittedName>
</protein>
<dbReference type="HOGENOM" id="CLU_1728125_0_0_9"/>
<proteinExistence type="predicted"/>
<name>Q97JH0_CLOAB</name>
<dbReference type="Proteomes" id="UP000000814">
    <property type="component" value="Chromosome"/>
</dbReference>
<dbReference type="GeneID" id="44997820"/>
<dbReference type="PATRIC" id="fig|272562.8.peg.1518"/>
<sequence>MKNLKLKALSLGIVSTVLISSSAFAAIPTVIQNHPIPKVSAPVATNLNATKSKMFASTRTYGTSFGRYMTAQQVIDNGGIIQEGDTGEPVADIQRRLGIYDDGIFGSATYSAVVDFQRRIDREFHRNGYSDPLALDGIVGAQTWYYLK</sequence>